<reference evidence="3 4" key="1">
    <citation type="submission" date="2018-11" db="EMBL/GenBank/DDBJ databases">
        <authorList>
            <consortium name="Pathogen Informatics"/>
        </authorList>
    </citation>
    <scope>NUCLEOTIDE SEQUENCE [LARGE SCALE GENOMIC DNA]</scope>
    <source>
        <strain evidence="3 4">Zambia</strain>
    </source>
</reference>
<evidence type="ECO:0000313" key="3">
    <source>
        <dbReference type="EMBL" id="VDO95398.1"/>
    </source>
</evidence>
<dbReference type="PROSITE" id="PS51043">
    <property type="entry name" value="DDHD"/>
    <property type="match status" value="1"/>
</dbReference>
<evidence type="ECO:0000313" key="4">
    <source>
        <dbReference type="Proteomes" id="UP000277204"/>
    </source>
</evidence>
<dbReference type="AlphaFoldDB" id="A0A3P8D4J1"/>
<protein>
    <recommendedName>
        <fullName evidence="2">DDHD domain-containing protein</fullName>
    </recommendedName>
</protein>
<evidence type="ECO:0000256" key="1">
    <source>
        <dbReference type="ARBA" id="ARBA00038464"/>
    </source>
</evidence>
<dbReference type="PANTHER" id="PTHR23509:SF22">
    <property type="entry name" value="MEMBRANE-ASSOCIATED PHOSPHATIDYLINOSITOL TRANSFER PROTEIN 3"/>
    <property type="match status" value="1"/>
</dbReference>
<accession>A0A3P8D4J1</accession>
<organism evidence="3 4">
    <name type="scientific">Schistosoma margrebowiei</name>
    <dbReference type="NCBI Taxonomy" id="48269"/>
    <lineage>
        <taxon>Eukaryota</taxon>
        <taxon>Metazoa</taxon>
        <taxon>Spiralia</taxon>
        <taxon>Lophotrochozoa</taxon>
        <taxon>Platyhelminthes</taxon>
        <taxon>Trematoda</taxon>
        <taxon>Digenea</taxon>
        <taxon>Strigeidida</taxon>
        <taxon>Schistosomatoidea</taxon>
        <taxon>Schistosomatidae</taxon>
        <taxon>Schistosoma</taxon>
    </lineage>
</organism>
<dbReference type="InterPro" id="IPR004177">
    <property type="entry name" value="DDHD_dom"/>
</dbReference>
<dbReference type="GO" id="GO:0005737">
    <property type="term" value="C:cytoplasm"/>
    <property type="evidence" value="ECO:0007669"/>
    <property type="project" value="TreeGrafter"/>
</dbReference>
<gene>
    <name evidence="3" type="ORF">SMRZ_LOCUS11453</name>
</gene>
<dbReference type="GO" id="GO:0046872">
    <property type="term" value="F:metal ion binding"/>
    <property type="evidence" value="ECO:0007669"/>
    <property type="project" value="InterPro"/>
</dbReference>
<feature type="domain" description="DDHD" evidence="2">
    <location>
        <begin position="130"/>
        <end position="197"/>
    </location>
</feature>
<dbReference type="EMBL" id="UZAI01006439">
    <property type="protein sequence ID" value="VDO95398.1"/>
    <property type="molecule type" value="Genomic_DNA"/>
</dbReference>
<dbReference type="GO" id="GO:0004620">
    <property type="term" value="F:phospholipase activity"/>
    <property type="evidence" value="ECO:0007669"/>
    <property type="project" value="TreeGrafter"/>
</dbReference>
<sequence>MEQLAFNLNTHYAEFLRSPEGIHFSGKVCIVADSVGSILAHDLLTKPSTDHESVSNNNDTSMTDIGLMRRKQFGIHSLIQSDKQIKTPTLINSPSEVTLCPPESNTSLGNVELSNLENEESKSHSRMSSLEFQVQNFFMLGSPIGLILAYRYQQNQLTSFTSSIVSSNKPNQLITNSSYNMVYHLSKSRLFHLEIHK</sequence>
<comment type="similarity">
    <text evidence="1">Belongs to the PA-PLA1 family.</text>
</comment>
<dbReference type="PANTHER" id="PTHR23509">
    <property type="entry name" value="PA-PL1 PHOSPHOLIPASE FAMILY"/>
    <property type="match status" value="1"/>
</dbReference>
<name>A0A3P8D4J1_9TREM</name>
<proteinExistence type="inferred from homology"/>
<dbReference type="Pfam" id="PF02862">
    <property type="entry name" value="DDHD"/>
    <property type="match status" value="1"/>
</dbReference>
<evidence type="ECO:0000259" key="2">
    <source>
        <dbReference type="PROSITE" id="PS51043"/>
    </source>
</evidence>
<dbReference type="InterPro" id="IPR058055">
    <property type="entry name" value="PA-PLA1"/>
</dbReference>
<keyword evidence="4" id="KW-1185">Reference proteome</keyword>
<dbReference type="Proteomes" id="UP000277204">
    <property type="component" value="Unassembled WGS sequence"/>
</dbReference>